<gene>
    <name evidence="7" type="ORF">EIM92_06335</name>
</gene>
<keyword evidence="3 6" id="KW-0812">Transmembrane</keyword>
<organism evidence="7 8">
    <name type="scientific">Paenibacillus lentus</name>
    <dbReference type="NCBI Taxonomy" id="1338368"/>
    <lineage>
        <taxon>Bacteria</taxon>
        <taxon>Bacillati</taxon>
        <taxon>Bacillota</taxon>
        <taxon>Bacilli</taxon>
        <taxon>Bacillales</taxon>
        <taxon>Paenibacillaceae</taxon>
        <taxon>Paenibacillus</taxon>
    </lineage>
</organism>
<dbReference type="EMBL" id="CP034248">
    <property type="protein sequence ID" value="AZK45865.1"/>
    <property type="molecule type" value="Genomic_DNA"/>
</dbReference>
<dbReference type="GO" id="GO:0005886">
    <property type="term" value="C:plasma membrane"/>
    <property type="evidence" value="ECO:0007669"/>
    <property type="project" value="UniProtKB-SubCell"/>
</dbReference>
<evidence type="ECO:0000256" key="6">
    <source>
        <dbReference type="SAM" id="Phobius"/>
    </source>
</evidence>
<dbReference type="AlphaFoldDB" id="A0A3Q8S478"/>
<evidence type="ECO:0000256" key="2">
    <source>
        <dbReference type="ARBA" id="ARBA00022475"/>
    </source>
</evidence>
<reference evidence="7 8" key="1">
    <citation type="submission" date="2018-11" db="EMBL/GenBank/DDBJ databases">
        <title>Genome sequencing of Paenibacillus lentus DSM25539(T).</title>
        <authorList>
            <person name="Kook J.-K."/>
            <person name="Park S.-N."/>
            <person name="Lim Y.K."/>
        </authorList>
    </citation>
    <scope>NUCLEOTIDE SEQUENCE [LARGE SCALE GENOMIC DNA]</scope>
    <source>
        <strain evidence="7 8">DSM 25539</strain>
    </source>
</reference>
<keyword evidence="4 6" id="KW-1133">Transmembrane helix</keyword>
<evidence type="ECO:0000256" key="4">
    <source>
        <dbReference type="ARBA" id="ARBA00022989"/>
    </source>
</evidence>
<keyword evidence="2" id="KW-1003">Cell membrane</keyword>
<dbReference type="RefSeq" id="WP_125081961.1">
    <property type="nucleotide sequence ID" value="NZ_CP034248.1"/>
</dbReference>
<dbReference type="InterPro" id="IPR005598">
    <property type="entry name" value="ATP_synth_I"/>
</dbReference>
<protein>
    <submittedName>
        <fullName evidence="7">ATP synthase subunit I</fullName>
    </submittedName>
</protein>
<feature type="transmembrane region" description="Helical" evidence="6">
    <location>
        <begin position="97"/>
        <end position="121"/>
    </location>
</feature>
<feature type="transmembrane region" description="Helical" evidence="6">
    <location>
        <begin position="12"/>
        <end position="29"/>
    </location>
</feature>
<name>A0A3Q8S478_9BACL</name>
<evidence type="ECO:0000256" key="5">
    <source>
        <dbReference type="ARBA" id="ARBA00023136"/>
    </source>
</evidence>
<sequence>MDDLGSIVKAVFRITFLLLFALLFGWAVLPEYRPILAGFVLGLAIGLIYVRFLSFKVRQFIQLVVSEEQRKFSFGFITRICLVFIAVMVAVKFEQVSLITVIIGIFVPQLLTIPVSIFIGIRNKA</sequence>
<dbReference type="OrthoDB" id="2678639at2"/>
<keyword evidence="5 6" id="KW-0472">Membrane</keyword>
<accession>A0A3Q8S478</accession>
<proteinExistence type="predicted"/>
<keyword evidence="8" id="KW-1185">Reference proteome</keyword>
<dbReference type="Proteomes" id="UP000273145">
    <property type="component" value="Chromosome"/>
</dbReference>
<evidence type="ECO:0000256" key="3">
    <source>
        <dbReference type="ARBA" id="ARBA00022692"/>
    </source>
</evidence>
<evidence type="ECO:0000256" key="1">
    <source>
        <dbReference type="ARBA" id="ARBA00004651"/>
    </source>
</evidence>
<dbReference type="KEGG" id="plen:EIM92_06335"/>
<dbReference type="Pfam" id="PF03899">
    <property type="entry name" value="ATP-synt_I"/>
    <property type="match status" value="1"/>
</dbReference>
<feature type="transmembrane region" description="Helical" evidence="6">
    <location>
        <begin position="72"/>
        <end position="91"/>
    </location>
</feature>
<feature type="transmembrane region" description="Helical" evidence="6">
    <location>
        <begin position="35"/>
        <end position="52"/>
    </location>
</feature>
<comment type="subcellular location">
    <subcellularLocation>
        <location evidence="1">Cell membrane</location>
        <topology evidence="1">Multi-pass membrane protein</topology>
    </subcellularLocation>
</comment>
<evidence type="ECO:0000313" key="7">
    <source>
        <dbReference type="EMBL" id="AZK45865.1"/>
    </source>
</evidence>
<evidence type="ECO:0000313" key="8">
    <source>
        <dbReference type="Proteomes" id="UP000273145"/>
    </source>
</evidence>